<evidence type="ECO:0000256" key="1">
    <source>
        <dbReference type="ARBA" id="ARBA00007749"/>
    </source>
</evidence>
<feature type="signal peptide" evidence="5">
    <location>
        <begin position="1"/>
        <end position="23"/>
    </location>
</feature>
<evidence type="ECO:0000256" key="2">
    <source>
        <dbReference type="ARBA" id="ARBA00022723"/>
    </source>
</evidence>
<evidence type="ECO:0000256" key="3">
    <source>
        <dbReference type="ARBA" id="ARBA00022801"/>
    </source>
</evidence>
<protein>
    <submittedName>
        <fullName evidence="7">N-acyl homoserine lactonase family protein</fullName>
    </submittedName>
</protein>
<accession>A0ABX8TLC9</accession>
<keyword evidence="8" id="KW-1185">Reference proteome</keyword>
<dbReference type="SMART" id="SM00849">
    <property type="entry name" value="Lactamase_B"/>
    <property type="match status" value="1"/>
</dbReference>
<dbReference type="PANTHER" id="PTHR42978">
    <property type="entry name" value="QUORUM-QUENCHING LACTONASE YTNP-RELATED-RELATED"/>
    <property type="match status" value="1"/>
</dbReference>
<feature type="domain" description="Metallo-beta-lactamase" evidence="6">
    <location>
        <begin position="64"/>
        <end position="258"/>
    </location>
</feature>
<keyword evidence="4" id="KW-0862">Zinc</keyword>
<dbReference type="EMBL" id="CP080034">
    <property type="protein sequence ID" value="QYC11824.1"/>
    <property type="molecule type" value="Genomic_DNA"/>
</dbReference>
<gene>
    <name evidence="7" type="ORF">KWG56_07700</name>
</gene>
<dbReference type="InterPro" id="IPR001279">
    <property type="entry name" value="Metallo-B-lactamas"/>
</dbReference>
<dbReference type="Pfam" id="PF00753">
    <property type="entry name" value="Lactamase_B"/>
    <property type="match status" value="1"/>
</dbReference>
<evidence type="ECO:0000259" key="6">
    <source>
        <dbReference type="SMART" id="SM00849"/>
    </source>
</evidence>
<name>A0ABX8TLC9_9CAUL</name>
<sequence>MSRLAVFAAALAAVLCFTSVAQAQSAPASAPLRLYTLDCGTLALDDMAPFSDTGEHAGERGVMAVPCFLIRHGSEWLLWDTGLGDRLAAVPGGISQFGGQWTVGRTLVSQLDGLGLKPSDITYVALSHTHADHSGNANLFPNATWIMDPVELVGLHADPAPLGVIPSLLTVLDHATIRRFDGDADVFGDGSVLILKTPGHTPGHKSLLIRLKAAGPILLTGDLYHTRENRAYHRVPSVNVSRADTLASFGRFDGVAAHENARIIVQHSTEDVATLPVAPAWLE</sequence>
<evidence type="ECO:0000313" key="8">
    <source>
        <dbReference type="Proteomes" id="UP000824334"/>
    </source>
</evidence>
<keyword evidence="3" id="KW-0378">Hydrolase</keyword>
<feature type="chain" id="PRO_5045069501" evidence="5">
    <location>
        <begin position="24"/>
        <end position="283"/>
    </location>
</feature>
<dbReference type="RefSeq" id="WP_219354335.1">
    <property type="nucleotide sequence ID" value="NZ_CP080034.1"/>
</dbReference>
<proteinExistence type="inferred from homology"/>
<organism evidence="7 8">
    <name type="scientific">Brevundimonas nasdae</name>
    <dbReference type="NCBI Taxonomy" id="172043"/>
    <lineage>
        <taxon>Bacteria</taxon>
        <taxon>Pseudomonadati</taxon>
        <taxon>Pseudomonadota</taxon>
        <taxon>Alphaproteobacteria</taxon>
        <taxon>Caulobacterales</taxon>
        <taxon>Caulobacteraceae</taxon>
        <taxon>Brevundimonas</taxon>
    </lineage>
</organism>
<dbReference type="PANTHER" id="PTHR42978:SF3">
    <property type="entry name" value="BLR3078 PROTEIN"/>
    <property type="match status" value="1"/>
</dbReference>
<dbReference type="InterPro" id="IPR051013">
    <property type="entry name" value="MBL_superfamily_lactonases"/>
</dbReference>
<comment type="similarity">
    <text evidence="1">Belongs to the metallo-beta-lactamase superfamily.</text>
</comment>
<evidence type="ECO:0000313" key="7">
    <source>
        <dbReference type="EMBL" id="QYC11824.1"/>
    </source>
</evidence>
<evidence type="ECO:0000256" key="4">
    <source>
        <dbReference type="ARBA" id="ARBA00022833"/>
    </source>
</evidence>
<dbReference type="Proteomes" id="UP000824334">
    <property type="component" value="Chromosome"/>
</dbReference>
<dbReference type="GeneID" id="94375145"/>
<keyword evidence="5" id="KW-0732">Signal</keyword>
<evidence type="ECO:0000256" key="5">
    <source>
        <dbReference type="SAM" id="SignalP"/>
    </source>
</evidence>
<keyword evidence="2" id="KW-0479">Metal-binding</keyword>
<reference evidence="7 8" key="1">
    <citation type="submission" date="2021-07" db="EMBL/GenBank/DDBJ databases">
        <title>Isolation and characterization of bacteria from a gold mining with a capacity of golden bioaccumulation.</title>
        <authorList>
            <person name="Yang X.J."/>
        </authorList>
    </citation>
    <scope>NUCLEOTIDE SEQUENCE [LARGE SCALE GENOMIC DNA]</scope>
    <source>
        <strain evidence="7 8">Au29</strain>
    </source>
</reference>
<dbReference type="CDD" id="cd07729">
    <property type="entry name" value="AHL_lactonase_MBL-fold"/>
    <property type="match status" value="1"/>
</dbReference>